<evidence type="ECO:0000313" key="2">
    <source>
        <dbReference type="EMBL" id="THW10360.1"/>
    </source>
</evidence>
<dbReference type="AlphaFoldDB" id="A0A4S8VIZ9"/>
<organism evidence="2 3">
    <name type="scientific">Aureobasidium pullulans</name>
    <name type="common">Black yeast</name>
    <name type="synonym">Pullularia pullulans</name>
    <dbReference type="NCBI Taxonomy" id="5580"/>
    <lineage>
        <taxon>Eukaryota</taxon>
        <taxon>Fungi</taxon>
        <taxon>Dikarya</taxon>
        <taxon>Ascomycota</taxon>
        <taxon>Pezizomycotina</taxon>
        <taxon>Dothideomycetes</taxon>
        <taxon>Dothideomycetidae</taxon>
        <taxon>Dothideales</taxon>
        <taxon>Saccotheciaceae</taxon>
        <taxon>Aureobasidium</taxon>
    </lineage>
</organism>
<accession>A0A4S8VIZ9</accession>
<sequence length="496" mass="55952">MASKKQKSKKVGKTKRKAAAAPKSIKKHARGGKGNKNKPKASVTPKTRRSARLAFAAEEVVHPVSQKKIEAKITKAQPFRSIFDIKLPAPAVSTIPVKDPIKSAAVKRSHKQPAKITKPVQNKKPNVERESRKRFAGKPFAPEAPKTFGYDGGSPDYLRNDRVWFYDEKLSIYRRWFIGPDGGLTESFHILPPAKVLKEWEALLKVNSLTHTPSDYAVYKDKSGNIGTVKLPIVIVHCWRANKMCKLPVKTHIPFNLDAHRSQISEKDITDPCIYIPHEVVSQRRKQKLALINDTDPRGFPRCISRTPMPASPDGKRLTKPKSWDAAFKSLGWYHPKDNYTFYPVPEGYSLTLRRPFGISGTELEQWHEDAENGPLAGLAIAVRAYGPEKRKYRVIQKPRTLPKFGESSRPLPESGEPSETLPKFSEPKFGEPRFGEPRFGEPSTIWPTKKIQTRSQTSPLPFTRSKRRTASAMNSPSERFYTIRKYSDAGDISPE</sequence>
<protein>
    <submittedName>
        <fullName evidence="2">Uncharacterized protein</fullName>
    </submittedName>
</protein>
<comment type="caution">
    <text evidence="2">The sequence shown here is derived from an EMBL/GenBank/DDBJ whole genome shotgun (WGS) entry which is preliminary data.</text>
</comment>
<reference evidence="2 3" key="1">
    <citation type="submission" date="2018-10" db="EMBL/GenBank/DDBJ databases">
        <title>Fifty Aureobasidium pullulans genomes reveal a recombining polyextremotolerant generalist.</title>
        <authorList>
            <person name="Gostincar C."/>
            <person name="Turk M."/>
            <person name="Zajc J."/>
            <person name="Gunde-Cimerman N."/>
        </authorList>
    </citation>
    <scope>NUCLEOTIDE SEQUENCE [LARGE SCALE GENOMIC DNA]</scope>
    <source>
        <strain evidence="2 3">EXF-11318</strain>
    </source>
</reference>
<feature type="region of interest" description="Disordered" evidence="1">
    <location>
        <begin position="104"/>
        <end position="133"/>
    </location>
</feature>
<feature type="compositionally biased region" description="Basic and acidic residues" evidence="1">
    <location>
        <begin position="426"/>
        <end position="440"/>
    </location>
</feature>
<evidence type="ECO:0000313" key="3">
    <source>
        <dbReference type="Proteomes" id="UP000308014"/>
    </source>
</evidence>
<feature type="region of interest" description="Disordered" evidence="1">
    <location>
        <begin position="400"/>
        <end position="496"/>
    </location>
</feature>
<feature type="region of interest" description="Disordered" evidence="1">
    <location>
        <begin position="1"/>
        <end position="50"/>
    </location>
</feature>
<dbReference type="Proteomes" id="UP000308014">
    <property type="component" value="Unassembled WGS sequence"/>
</dbReference>
<evidence type="ECO:0000256" key="1">
    <source>
        <dbReference type="SAM" id="MobiDB-lite"/>
    </source>
</evidence>
<name>A0A4S8VIZ9_AURPU</name>
<proteinExistence type="predicted"/>
<feature type="compositionally biased region" description="Basic residues" evidence="1">
    <location>
        <begin position="1"/>
        <end position="39"/>
    </location>
</feature>
<dbReference type="EMBL" id="QZAJ01000427">
    <property type="protein sequence ID" value="THW10360.1"/>
    <property type="molecule type" value="Genomic_DNA"/>
</dbReference>
<gene>
    <name evidence="2" type="ORF">D6D24_08017</name>
</gene>